<accession>A0A6I4ST55</accession>
<dbReference type="InterPro" id="IPR006913">
    <property type="entry name" value="CENP-V/GFA"/>
</dbReference>
<dbReference type="RefSeq" id="WP_159791422.1">
    <property type="nucleotide sequence ID" value="NZ_WTYM01000021.1"/>
</dbReference>
<dbReference type="EMBL" id="WTYM01000021">
    <property type="protein sequence ID" value="MXO58150.1"/>
    <property type="molecule type" value="Genomic_DNA"/>
</dbReference>
<sequence>MADDTVREGGCGCGAVRYRVTGEPIFVNNCHCHLCQHQTGSTSVVNAFFEIERLELLEGELGEFHATTGSGGKQTLCRCTECGSAIWSYYPRLGRLGAGLRVGTMDDNGAFTPDAVIFTESKMPWVALPEGIPAFETTYNAFELLPPERVARLQTMLERRKAGEGG</sequence>
<dbReference type="Gene3D" id="3.90.1590.10">
    <property type="entry name" value="glutathione-dependent formaldehyde- activating enzyme (gfa)"/>
    <property type="match status" value="1"/>
</dbReference>
<evidence type="ECO:0000259" key="5">
    <source>
        <dbReference type="PROSITE" id="PS51891"/>
    </source>
</evidence>
<dbReference type="OrthoDB" id="7186766at2"/>
<evidence type="ECO:0000256" key="2">
    <source>
        <dbReference type="ARBA" id="ARBA00022723"/>
    </source>
</evidence>
<keyword evidence="2" id="KW-0479">Metal-binding</keyword>
<dbReference type="GO" id="GO:0016846">
    <property type="term" value="F:carbon-sulfur lyase activity"/>
    <property type="evidence" value="ECO:0007669"/>
    <property type="project" value="InterPro"/>
</dbReference>
<dbReference type="Proteomes" id="UP000433652">
    <property type="component" value="Unassembled WGS sequence"/>
</dbReference>
<protein>
    <submittedName>
        <fullName evidence="6">GFA family protein</fullName>
    </submittedName>
</protein>
<comment type="similarity">
    <text evidence="1">Belongs to the Gfa family.</text>
</comment>
<keyword evidence="3" id="KW-0862">Zinc</keyword>
<evidence type="ECO:0000313" key="6">
    <source>
        <dbReference type="EMBL" id="MXO58150.1"/>
    </source>
</evidence>
<evidence type="ECO:0000256" key="1">
    <source>
        <dbReference type="ARBA" id="ARBA00005495"/>
    </source>
</evidence>
<evidence type="ECO:0000313" key="7">
    <source>
        <dbReference type="Proteomes" id="UP000433652"/>
    </source>
</evidence>
<evidence type="ECO:0000256" key="4">
    <source>
        <dbReference type="ARBA" id="ARBA00023239"/>
    </source>
</evidence>
<name>A0A6I4ST55_9SPHN</name>
<dbReference type="Pfam" id="PF04828">
    <property type="entry name" value="GFA"/>
    <property type="match status" value="1"/>
</dbReference>
<gene>
    <name evidence="6" type="ORF">GRI89_01135</name>
</gene>
<keyword evidence="7" id="KW-1185">Reference proteome</keyword>
<keyword evidence="4" id="KW-0456">Lyase</keyword>
<dbReference type="SUPFAM" id="SSF51316">
    <property type="entry name" value="Mss4-like"/>
    <property type="match status" value="1"/>
</dbReference>
<proteinExistence type="inferred from homology"/>
<reference evidence="6 7" key="1">
    <citation type="submission" date="2019-12" db="EMBL/GenBank/DDBJ databases">
        <title>Genomic-based taxomic classification of the family Erythrobacteraceae.</title>
        <authorList>
            <person name="Xu L."/>
        </authorList>
    </citation>
    <scope>NUCLEOTIDE SEQUENCE [LARGE SCALE GENOMIC DNA]</scope>
    <source>
        <strain evidence="6 7">MCCC 1K01500</strain>
    </source>
</reference>
<dbReference type="AlphaFoldDB" id="A0A6I4ST55"/>
<dbReference type="PROSITE" id="PS51891">
    <property type="entry name" value="CENP_V_GFA"/>
    <property type="match status" value="1"/>
</dbReference>
<dbReference type="PANTHER" id="PTHR33337:SF40">
    <property type="entry name" value="CENP-V_GFA DOMAIN-CONTAINING PROTEIN-RELATED"/>
    <property type="match status" value="1"/>
</dbReference>
<dbReference type="InterPro" id="IPR011057">
    <property type="entry name" value="Mss4-like_sf"/>
</dbReference>
<organism evidence="6 7">
    <name type="scientific">Croceibacterium salegens</name>
    <dbReference type="NCBI Taxonomy" id="1737568"/>
    <lineage>
        <taxon>Bacteria</taxon>
        <taxon>Pseudomonadati</taxon>
        <taxon>Pseudomonadota</taxon>
        <taxon>Alphaproteobacteria</taxon>
        <taxon>Sphingomonadales</taxon>
        <taxon>Erythrobacteraceae</taxon>
        <taxon>Croceibacterium</taxon>
    </lineage>
</organism>
<dbReference type="GO" id="GO:0046872">
    <property type="term" value="F:metal ion binding"/>
    <property type="evidence" value="ECO:0007669"/>
    <property type="project" value="UniProtKB-KW"/>
</dbReference>
<evidence type="ECO:0000256" key="3">
    <source>
        <dbReference type="ARBA" id="ARBA00022833"/>
    </source>
</evidence>
<feature type="domain" description="CENP-V/GFA" evidence="5">
    <location>
        <begin position="7"/>
        <end position="126"/>
    </location>
</feature>
<comment type="caution">
    <text evidence="6">The sequence shown here is derived from an EMBL/GenBank/DDBJ whole genome shotgun (WGS) entry which is preliminary data.</text>
</comment>
<dbReference type="PANTHER" id="PTHR33337">
    <property type="entry name" value="GFA DOMAIN-CONTAINING PROTEIN"/>
    <property type="match status" value="1"/>
</dbReference>